<dbReference type="Proteomes" id="UP000489600">
    <property type="component" value="Unassembled WGS sequence"/>
</dbReference>
<comment type="caution">
    <text evidence="2">The sequence shown here is derived from an EMBL/GenBank/DDBJ whole genome shotgun (WGS) entry which is preliminary data.</text>
</comment>
<reference evidence="2" key="1">
    <citation type="submission" date="2019-07" db="EMBL/GenBank/DDBJ databases">
        <authorList>
            <person name="Dittberner H."/>
        </authorList>
    </citation>
    <scope>NUCLEOTIDE SEQUENCE [LARGE SCALE GENOMIC DNA]</scope>
</reference>
<gene>
    <name evidence="2" type="ORF">ANE_LOCUS18151</name>
</gene>
<proteinExistence type="predicted"/>
<dbReference type="OrthoDB" id="1113145at2759"/>
<dbReference type="AlphaFoldDB" id="A0A565C2A7"/>
<dbReference type="EMBL" id="CABITT030000006">
    <property type="protein sequence ID" value="VVB07707.1"/>
    <property type="molecule type" value="Genomic_DNA"/>
</dbReference>
<accession>A0A565C2A7</accession>
<evidence type="ECO:0000259" key="1">
    <source>
        <dbReference type="Pfam" id="PF03108"/>
    </source>
</evidence>
<organism evidence="2 3">
    <name type="scientific">Arabis nemorensis</name>
    <dbReference type="NCBI Taxonomy" id="586526"/>
    <lineage>
        <taxon>Eukaryota</taxon>
        <taxon>Viridiplantae</taxon>
        <taxon>Streptophyta</taxon>
        <taxon>Embryophyta</taxon>
        <taxon>Tracheophyta</taxon>
        <taxon>Spermatophyta</taxon>
        <taxon>Magnoliopsida</taxon>
        <taxon>eudicotyledons</taxon>
        <taxon>Gunneridae</taxon>
        <taxon>Pentapetalae</taxon>
        <taxon>rosids</taxon>
        <taxon>malvids</taxon>
        <taxon>Brassicales</taxon>
        <taxon>Brassicaceae</taxon>
        <taxon>Arabideae</taxon>
        <taxon>Arabis</taxon>
    </lineage>
</organism>
<name>A0A565C2A7_9BRAS</name>
<evidence type="ECO:0000313" key="2">
    <source>
        <dbReference type="EMBL" id="VVB07707.1"/>
    </source>
</evidence>
<keyword evidence="3" id="KW-1185">Reference proteome</keyword>
<feature type="domain" description="Transposase MuDR plant" evidence="1">
    <location>
        <begin position="107"/>
        <end position="169"/>
    </location>
</feature>
<dbReference type="InterPro" id="IPR004332">
    <property type="entry name" value="Transposase_MuDR"/>
</dbReference>
<protein>
    <recommendedName>
        <fullName evidence="1">Transposase MuDR plant domain-containing protein</fullName>
    </recommendedName>
</protein>
<evidence type="ECO:0000313" key="3">
    <source>
        <dbReference type="Proteomes" id="UP000489600"/>
    </source>
</evidence>
<dbReference type="Pfam" id="PF03108">
    <property type="entry name" value="DBD_Tnp_Mut"/>
    <property type="match status" value="1"/>
</dbReference>
<sequence>MWAKKYLAKLPLDTPPVFVRNSRQLSSFLQQLKIDPIRLCVEIVENEETNPKKDPNGASSEDDEYGRCGRFTYDEEEREENLKNLPHKKRGLSSIPEFVKLEMRSVDLAVGQRYDTKEDSEMRLQIFSVAHQFDYNVRNSTPTLLTVKCWVGGCTWRLCASTVGQSPNFYVKTYVGKHSCSITERSTRARKATFKLLGHLYIDFIGGVGPSVLPSHLADAITKRFRIKIYLFSDGRFIMWNTGKPIGH</sequence>